<evidence type="ECO:0000256" key="7">
    <source>
        <dbReference type="ARBA" id="ARBA00022694"/>
    </source>
</evidence>
<dbReference type="EMBL" id="JBEHCU010005259">
    <property type="protein sequence ID" value="KAL1400393.1"/>
    <property type="molecule type" value="Genomic_DNA"/>
</dbReference>
<dbReference type="InterPro" id="IPR011009">
    <property type="entry name" value="Kinase-like_dom_sf"/>
</dbReference>
<keyword evidence="10" id="KW-0378">Hydrolase</keyword>
<dbReference type="FunFam" id="3.30.200.20:FF:000201">
    <property type="entry name" value="TP53-regulating kinase isoform X1"/>
    <property type="match status" value="1"/>
</dbReference>
<dbReference type="GO" id="GO:0008033">
    <property type="term" value="P:tRNA processing"/>
    <property type="evidence" value="ECO:0007669"/>
    <property type="project" value="UniProtKB-KW"/>
</dbReference>
<dbReference type="InterPro" id="IPR000719">
    <property type="entry name" value="Prot_kinase_dom"/>
</dbReference>
<dbReference type="GO" id="GO:0005524">
    <property type="term" value="F:ATP binding"/>
    <property type="evidence" value="ECO:0007669"/>
    <property type="project" value="UniProtKB-KW"/>
</dbReference>
<evidence type="ECO:0000259" key="20">
    <source>
        <dbReference type="PROSITE" id="PS50011"/>
    </source>
</evidence>
<dbReference type="Pfam" id="PF00069">
    <property type="entry name" value="Pkinase"/>
    <property type="match status" value="1"/>
</dbReference>
<evidence type="ECO:0000256" key="9">
    <source>
        <dbReference type="ARBA" id="ARBA00022777"/>
    </source>
</evidence>
<feature type="domain" description="Protein kinase" evidence="20">
    <location>
        <begin position="21"/>
        <end position="245"/>
    </location>
</feature>
<keyword evidence="11" id="KW-0067">ATP-binding</keyword>
<comment type="similarity">
    <text evidence="2">Belongs to the protein kinase superfamily. BUD32 family.</text>
</comment>
<dbReference type="PROSITE" id="PS50011">
    <property type="entry name" value="PROTEIN_KINASE_DOM"/>
    <property type="match status" value="1"/>
</dbReference>
<accession>A0ABD1DLI8</accession>
<dbReference type="GO" id="GO:0005634">
    <property type="term" value="C:nucleus"/>
    <property type="evidence" value="ECO:0007669"/>
    <property type="project" value="UniProtKB-SubCell"/>
</dbReference>
<dbReference type="NCBIfam" id="TIGR03724">
    <property type="entry name" value="arch_bud32"/>
    <property type="match status" value="1"/>
</dbReference>
<keyword evidence="5" id="KW-0597">Phosphoprotein</keyword>
<dbReference type="FunFam" id="1.10.510.10:FF:000323">
    <property type="entry name" value="TP53-regulating kinase, putative"/>
    <property type="match status" value="1"/>
</dbReference>
<evidence type="ECO:0000256" key="18">
    <source>
        <dbReference type="ARBA" id="ARBA00080585"/>
    </source>
</evidence>
<dbReference type="SUPFAM" id="SSF56112">
    <property type="entry name" value="Protein kinase-like (PK-like)"/>
    <property type="match status" value="1"/>
</dbReference>
<keyword evidence="9" id="KW-0418">Kinase</keyword>
<evidence type="ECO:0000256" key="16">
    <source>
        <dbReference type="ARBA" id="ARBA00062157"/>
    </source>
</evidence>
<evidence type="ECO:0000256" key="17">
    <source>
        <dbReference type="ARBA" id="ARBA00079584"/>
    </source>
</evidence>
<evidence type="ECO:0000256" key="4">
    <source>
        <dbReference type="ARBA" id="ARBA00022527"/>
    </source>
</evidence>
<evidence type="ECO:0000313" key="21">
    <source>
        <dbReference type="EMBL" id="KAL1400393.1"/>
    </source>
</evidence>
<keyword evidence="4" id="KW-0723">Serine/threonine-protein kinase</keyword>
<dbReference type="EC" id="2.7.11.1" evidence="3"/>
<evidence type="ECO:0000256" key="1">
    <source>
        <dbReference type="ARBA" id="ARBA00004123"/>
    </source>
</evidence>
<keyword evidence="12" id="KW-0539">Nucleus</keyword>
<evidence type="ECO:0000256" key="11">
    <source>
        <dbReference type="ARBA" id="ARBA00022840"/>
    </source>
</evidence>
<evidence type="ECO:0000256" key="15">
    <source>
        <dbReference type="ARBA" id="ARBA00056624"/>
    </source>
</evidence>
<keyword evidence="22" id="KW-1185">Reference proteome</keyword>
<dbReference type="AlphaFoldDB" id="A0ABD1DLI8"/>
<evidence type="ECO:0000256" key="8">
    <source>
        <dbReference type="ARBA" id="ARBA00022741"/>
    </source>
</evidence>
<comment type="subunit">
    <text evidence="16">Component of the EKC/KEOPS complex composed of at least GON7, TP53RK, TPRKB, OSGEP and LAGE3; the whole complex dimerizes.</text>
</comment>
<dbReference type="Gene3D" id="3.30.200.20">
    <property type="entry name" value="Phosphorylase Kinase, domain 1"/>
    <property type="match status" value="1"/>
</dbReference>
<keyword evidence="6" id="KW-0808">Transferase</keyword>
<evidence type="ECO:0000256" key="19">
    <source>
        <dbReference type="ARBA" id="ARBA00081359"/>
    </source>
</evidence>
<comment type="catalytic activity">
    <reaction evidence="14">
        <text>L-seryl-[protein] + ATP = O-phospho-L-seryl-[protein] + ADP + H(+)</text>
        <dbReference type="Rhea" id="RHEA:17989"/>
        <dbReference type="Rhea" id="RHEA-COMP:9863"/>
        <dbReference type="Rhea" id="RHEA-COMP:11604"/>
        <dbReference type="ChEBI" id="CHEBI:15378"/>
        <dbReference type="ChEBI" id="CHEBI:29999"/>
        <dbReference type="ChEBI" id="CHEBI:30616"/>
        <dbReference type="ChEBI" id="CHEBI:83421"/>
        <dbReference type="ChEBI" id="CHEBI:456216"/>
        <dbReference type="EC" id="2.7.11.1"/>
    </reaction>
</comment>
<comment type="subcellular location">
    <subcellularLocation>
        <location evidence="1">Nucleus</location>
    </subcellularLocation>
</comment>
<evidence type="ECO:0000256" key="3">
    <source>
        <dbReference type="ARBA" id="ARBA00012513"/>
    </source>
</evidence>
<evidence type="ECO:0000256" key="14">
    <source>
        <dbReference type="ARBA" id="ARBA00048679"/>
    </source>
</evidence>
<name>A0ABD1DLI8_CULPP</name>
<dbReference type="InterPro" id="IPR022495">
    <property type="entry name" value="Bud32"/>
</dbReference>
<comment type="caution">
    <text evidence="21">The sequence shown here is derived from an EMBL/GenBank/DDBJ whole genome shotgun (WGS) entry which is preliminary data.</text>
</comment>
<keyword evidence="8" id="KW-0547">Nucleotide-binding</keyword>
<evidence type="ECO:0000256" key="5">
    <source>
        <dbReference type="ARBA" id="ARBA00022553"/>
    </source>
</evidence>
<reference evidence="21 22" key="1">
    <citation type="submission" date="2024-05" db="EMBL/GenBank/DDBJ databases">
        <title>Culex pipiens pipiens assembly and annotation.</title>
        <authorList>
            <person name="Alout H."/>
            <person name="Durand T."/>
        </authorList>
    </citation>
    <scope>NUCLEOTIDE SEQUENCE [LARGE SCALE GENOMIC DNA]</scope>
    <source>
        <strain evidence="21">HA-2024</strain>
        <tissue evidence="21">Whole body</tissue>
    </source>
</reference>
<organism evidence="21 22">
    <name type="scientific">Culex pipiens pipiens</name>
    <name type="common">Northern house mosquito</name>
    <dbReference type="NCBI Taxonomy" id="38569"/>
    <lineage>
        <taxon>Eukaryota</taxon>
        <taxon>Metazoa</taxon>
        <taxon>Ecdysozoa</taxon>
        <taxon>Arthropoda</taxon>
        <taxon>Hexapoda</taxon>
        <taxon>Insecta</taxon>
        <taxon>Pterygota</taxon>
        <taxon>Neoptera</taxon>
        <taxon>Endopterygota</taxon>
        <taxon>Diptera</taxon>
        <taxon>Nematocera</taxon>
        <taxon>Culicoidea</taxon>
        <taxon>Culicidae</taxon>
        <taxon>Culicinae</taxon>
        <taxon>Culicini</taxon>
        <taxon>Culex</taxon>
        <taxon>Culex</taxon>
    </lineage>
</organism>
<dbReference type="PROSITE" id="PS00109">
    <property type="entry name" value="PROTEIN_KINASE_TYR"/>
    <property type="match status" value="1"/>
</dbReference>
<comment type="catalytic activity">
    <reaction evidence="13">
        <text>L-threonyl-[protein] + ATP = O-phospho-L-threonyl-[protein] + ADP + H(+)</text>
        <dbReference type="Rhea" id="RHEA:46608"/>
        <dbReference type="Rhea" id="RHEA-COMP:11060"/>
        <dbReference type="Rhea" id="RHEA-COMP:11605"/>
        <dbReference type="ChEBI" id="CHEBI:15378"/>
        <dbReference type="ChEBI" id="CHEBI:30013"/>
        <dbReference type="ChEBI" id="CHEBI:30616"/>
        <dbReference type="ChEBI" id="CHEBI:61977"/>
        <dbReference type="ChEBI" id="CHEBI:456216"/>
        <dbReference type="EC" id="2.7.11.1"/>
    </reaction>
</comment>
<dbReference type="PANTHER" id="PTHR12209:SF0">
    <property type="entry name" value="EKC_KEOPS COMPLEX SUBUNIT TP53RK"/>
    <property type="match status" value="1"/>
</dbReference>
<proteinExistence type="inferred from homology"/>
<dbReference type="GO" id="GO:0016787">
    <property type="term" value="F:hydrolase activity"/>
    <property type="evidence" value="ECO:0007669"/>
    <property type="project" value="UniProtKB-KW"/>
</dbReference>
<gene>
    <name evidence="21" type="ORF">pipiens_007470</name>
</gene>
<dbReference type="Gene3D" id="1.10.510.10">
    <property type="entry name" value="Transferase(Phosphotransferase) domain 1"/>
    <property type="match status" value="1"/>
</dbReference>
<keyword evidence="7" id="KW-0819">tRNA processing</keyword>
<dbReference type="Proteomes" id="UP001562425">
    <property type="component" value="Unassembled WGS sequence"/>
</dbReference>
<dbReference type="PANTHER" id="PTHR12209">
    <property type="entry name" value="NON-SPECIFIC SERINE/THREONINE PROTEIN KINASE"/>
    <property type="match status" value="1"/>
</dbReference>
<comment type="function">
    <text evidence="15">Component of the EKC/KEOPS complex that is required for the formation of a threonylcarbamoyl group on adenosine at position 37 (t(6)A37) in tRNAs that read codons beginning with adenine. The complex is probably involved in the transfer of the threonylcarbamoyl moiety of threonylcarbamoyl-AMP (TC-AMP) to the N6 group of A37. TP53RK has ATPase activity in the context of the EKC/KEOPS complex and likely plays a supporting role to the catalytic subunit OSGEP. Atypical protein kinase that phosphorylates 'Ser-15' of p53/TP53 protein and may therefore participate in its activation.</text>
</comment>
<evidence type="ECO:0000313" key="22">
    <source>
        <dbReference type="Proteomes" id="UP001562425"/>
    </source>
</evidence>
<evidence type="ECO:0000256" key="6">
    <source>
        <dbReference type="ARBA" id="ARBA00022679"/>
    </source>
</evidence>
<dbReference type="InterPro" id="IPR008266">
    <property type="entry name" value="Tyr_kinase_AS"/>
</dbReference>
<evidence type="ECO:0000256" key="13">
    <source>
        <dbReference type="ARBA" id="ARBA00047899"/>
    </source>
</evidence>
<dbReference type="GO" id="GO:0000408">
    <property type="term" value="C:EKC/KEOPS complex"/>
    <property type="evidence" value="ECO:0007669"/>
    <property type="project" value="UniProtKB-ARBA"/>
</dbReference>
<protein>
    <recommendedName>
        <fullName evidence="3">non-specific serine/threonine protein kinase</fullName>
        <ecNumber evidence="3">2.7.11.1</ecNumber>
    </recommendedName>
    <alternativeName>
        <fullName evidence="17">Nori-2</fullName>
    </alternativeName>
    <alternativeName>
        <fullName evidence="18">TP53-regulating kinase</fullName>
    </alternativeName>
    <alternativeName>
        <fullName evidence="19">p53-related protein kinase</fullName>
    </alternativeName>
</protein>
<dbReference type="GO" id="GO:0004674">
    <property type="term" value="F:protein serine/threonine kinase activity"/>
    <property type="evidence" value="ECO:0007669"/>
    <property type="project" value="UniProtKB-KW"/>
</dbReference>
<evidence type="ECO:0000256" key="12">
    <source>
        <dbReference type="ARBA" id="ARBA00023242"/>
    </source>
</evidence>
<sequence length="245" mass="27441">MTISVLYTKVYKMAADDSEPTSGQTLLKQGAEGKLYIGQHGGVRCLVKERFSKKYRHPDLDVQLTRQRIKAEQKAFERCKAAGVATPKLLGVDMNGRKIYMEYLDQAKTAKQLVDETVLKGDGKAAIAQLAAEIGRVVGTLHGHNIIHGDLTTSNMLLDPVEGAELPYRLVMIDFGLSYHSLNVEDMGVDLYVLERALLSAHSEVPEFFELVLDSYRQHNKFKLAETIAKYEEVRARGRKRTMIG</sequence>
<evidence type="ECO:0000256" key="2">
    <source>
        <dbReference type="ARBA" id="ARBA00010630"/>
    </source>
</evidence>
<evidence type="ECO:0000256" key="10">
    <source>
        <dbReference type="ARBA" id="ARBA00022801"/>
    </source>
</evidence>